<proteinExistence type="predicted"/>
<protein>
    <submittedName>
        <fullName evidence="1">Uncharacterized protein</fullName>
    </submittedName>
</protein>
<keyword evidence="2" id="KW-1185">Reference proteome</keyword>
<comment type="caution">
    <text evidence="1">The sequence shown here is derived from an EMBL/GenBank/DDBJ whole genome shotgun (WGS) entry which is preliminary data.</text>
</comment>
<name>A0A1D1W9U7_RAMVA</name>
<dbReference type="EMBL" id="BDGG01000020">
    <property type="protein sequence ID" value="GAV09128.1"/>
    <property type="molecule type" value="Genomic_DNA"/>
</dbReference>
<organism evidence="1 2">
    <name type="scientific">Ramazzottius varieornatus</name>
    <name type="common">Water bear</name>
    <name type="synonym">Tardigrade</name>
    <dbReference type="NCBI Taxonomy" id="947166"/>
    <lineage>
        <taxon>Eukaryota</taxon>
        <taxon>Metazoa</taxon>
        <taxon>Ecdysozoa</taxon>
        <taxon>Tardigrada</taxon>
        <taxon>Eutardigrada</taxon>
        <taxon>Parachela</taxon>
        <taxon>Hypsibioidea</taxon>
        <taxon>Ramazzottiidae</taxon>
        <taxon>Ramazzottius</taxon>
    </lineage>
</organism>
<accession>A0A1D1W9U7</accession>
<sequence length="93" mass="9756">MALIGVANVVVEDSSSRLFALSLERESLLPSPGFRYPPLSPPCLPGIAPCSLCHAAQVAVNYKHFAAGSLNSASLTETCIKEKGGRGKTKLQS</sequence>
<dbReference type="Proteomes" id="UP000186922">
    <property type="component" value="Unassembled WGS sequence"/>
</dbReference>
<evidence type="ECO:0000313" key="1">
    <source>
        <dbReference type="EMBL" id="GAV09128.1"/>
    </source>
</evidence>
<dbReference type="AlphaFoldDB" id="A0A1D1W9U7"/>
<gene>
    <name evidence="1" type="primary">RvY_18722-1</name>
    <name evidence="1" type="synonym">RvY_18722.1</name>
    <name evidence="1" type="ORF">RvY_18722</name>
</gene>
<evidence type="ECO:0000313" key="2">
    <source>
        <dbReference type="Proteomes" id="UP000186922"/>
    </source>
</evidence>
<reference evidence="1 2" key="1">
    <citation type="journal article" date="2016" name="Nat. Commun.">
        <title>Extremotolerant tardigrade genome and improved radiotolerance of human cultured cells by tardigrade-unique protein.</title>
        <authorList>
            <person name="Hashimoto T."/>
            <person name="Horikawa D.D."/>
            <person name="Saito Y."/>
            <person name="Kuwahara H."/>
            <person name="Kozuka-Hata H."/>
            <person name="Shin-I T."/>
            <person name="Minakuchi Y."/>
            <person name="Ohishi K."/>
            <person name="Motoyama A."/>
            <person name="Aizu T."/>
            <person name="Enomoto A."/>
            <person name="Kondo K."/>
            <person name="Tanaka S."/>
            <person name="Hara Y."/>
            <person name="Koshikawa S."/>
            <person name="Sagara H."/>
            <person name="Miura T."/>
            <person name="Yokobori S."/>
            <person name="Miyagawa K."/>
            <person name="Suzuki Y."/>
            <person name="Kubo T."/>
            <person name="Oyama M."/>
            <person name="Kohara Y."/>
            <person name="Fujiyama A."/>
            <person name="Arakawa K."/>
            <person name="Katayama T."/>
            <person name="Toyoda A."/>
            <person name="Kunieda T."/>
        </authorList>
    </citation>
    <scope>NUCLEOTIDE SEQUENCE [LARGE SCALE GENOMIC DNA]</scope>
    <source>
        <strain evidence="1 2">YOKOZUNA-1</strain>
    </source>
</reference>